<dbReference type="Pfam" id="PF13239">
    <property type="entry name" value="2TM"/>
    <property type="match status" value="1"/>
</dbReference>
<sequence>MNTEDRFFEEIFHKELEMGHAEHLSFAMLWGYAASRLEPELAEKVSLHLASCGRCLEDLRAIREERRALAAGTSQVLSEQRERLAHLHRMRFREGVRRLGEKFFAPRALYRHALVYVTVGVLVLVLNFWMNQMPGLLGPGQRGWWALWVLIPWGILVVWHTWRAWRR</sequence>
<evidence type="ECO:0000256" key="1">
    <source>
        <dbReference type="SAM" id="Phobius"/>
    </source>
</evidence>
<name>H5SSP4_ACEAU</name>
<dbReference type="InterPro" id="IPR041916">
    <property type="entry name" value="Anti_sigma_zinc_sf"/>
</dbReference>
<reference evidence="3" key="1">
    <citation type="journal article" date="2005" name="Environ. Microbiol.">
        <title>Genetic and functional properties of uncultivated thermophilic crenarchaeotes from a subsurface gold mine as revealed by analysis of genome fragments.</title>
        <authorList>
            <person name="Nunoura T."/>
            <person name="Hirayama H."/>
            <person name="Takami H."/>
            <person name="Oida H."/>
            <person name="Nishi S."/>
            <person name="Shimamura S."/>
            <person name="Suzuki Y."/>
            <person name="Inagaki F."/>
            <person name="Takai K."/>
            <person name="Nealson K.H."/>
            <person name="Horikoshi K."/>
        </authorList>
    </citation>
    <scope>NUCLEOTIDE SEQUENCE</scope>
</reference>
<dbReference type="AlphaFoldDB" id="H5SSP4"/>
<dbReference type="Gene3D" id="1.10.10.1320">
    <property type="entry name" value="Anti-sigma factor, zinc-finger domain"/>
    <property type="match status" value="1"/>
</dbReference>
<gene>
    <name evidence="3" type="ORF">HGMM_OP3C341</name>
</gene>
<protein>
    <recommendedName>
        <fullName evidence="2">2TM domain-containing protein</fullName>
    </recommendedName>
</protein>
<keyword evidence="1" id="KW-1133">Transmembrane helix</keyword>
<organism evidence="3">
    <name type="scientific">Acetithermum autotrophicum</name>
    <dbReference type="NCBI Taxonomy" id="1446466"/>
    <lineage>
        <taxon>Bacteria</taxon>
        <taxon>Candidatus Bipolaricaulota</taxon>
        <taxon>Candidatus Acetithermum</taxon>
    </lineage>
</organism>
<feature type="transmembrane region" description="Helical" evidence="1">
    <location>
        <begin position="142"/>
        <end position="162"/>
    </location>
</feature>
<evidence type="ECO:0000313" key="3">
    <source>
        <dbReference type="EMBL" id="BAL59186.1"/>
    </source>
</evidence>
<feature type="transmembrane region" description="Helical" evidence="1">
    <location>
        <begin position="108"/>
        <end position="130"/>
    </location>
</feature>
<dbReference type="InterPro" id="IPR025698">
    <property type="entry name" value="2TM_dom"/>
</dbReference>
<keyword evidence="1" id="KW-0812">Transmembrane</keyword>
<accession>H5SSP4</accession>
<keyword evidence="1" id="KW-0472">Membrane</keyword>
<dbReference type="EMBL" id="AP011802">
    <property type="protein sequence ID" value="BAL59186.1"/>
    <property type="molecule type" value="Genomic_DNA"/>
</dbReference>
<feature type="domain" description="2TM" evidence="2">
    <location>
        <begin position="107"/>
        <end position="165"/>
    </location>
</feature>
<reference evidence="3" key="2">
    <citation type="journal article" date="2012" name="PLoS ONE">
        <title>A Deeply Branching Thermophilic Bacterium with an Ancient Acetyl-CoA Pathway Dominates a Subsurface Ecosystem.</title>
        <authorList>
            <person name="Takami H."/>
            <person name="Noguchi H."/>
            <person name="Takaki Y."/>
            <person name="Uchiyama I."/>
            <person name="Toyoda A."/>
            <person name="Nishi S."/>
            <person name="Chee G.-J."/>
            <person name="Arai W."/>
            <person name="Nunoura T."/>
            <person name="Itoh T."/>
            <person name="Hattori M."/>
            <person name="Takai K."/>
        </authorList>
    </citation>
    <scope>NUCLEOTIDE SEQUENCE</scope>
</reference>
<evidence type="ECO:0000259" key="2">
    <source>
        <dbReference type="Pfam" id="PF13239"/>
    </source>
</evidence>
<proteinExistence type="predicted"/>